<sequence>MIVASGQASGPSAVPELAEQAVRAALARAGLARAERVLLLLSRDFARHPQPALRAAAGAAACLQIAGGTASGLFTEDGWLIDQAAAAALVFAELPATGGDEAPLLSFSGQGRLPWDWPQDRQRVGLVDSDGGAWQQARECADARSALALPGLRPQLLLSRGLQRLGAAQPVTAADAHELRQLAGSAALDNLRRHLPGELRARPPLHQLCLLRAEEQPGIAILSANSDGSLTLAAPLQPGDEVFWGIRQPLAAEQEIRHQLDVTVNRGICPKFALMFSCIGRGPLFYGDDDRDLCAFRAAFPGVPLLGAYGTGQIVPGSDGNRMFNNALLTLLYESADVQPHP</sequence>
<dbReference type="Pfam" id="PF10442">
    <property type="entry name" value="FIST_C"/>
    <property type="match status" value="1"/>
</dbReference>
<dbReference type="SMART" id="SM01204">
    <property type="entry name" value="FIST_C"/>
    <property type="match status" value="1"/>
</dbReference>
<dbReference type="EMBL" id="RBXP01000005">
    <property type="protein sequence ID" value="RKT61907.1"/>
    <property type="molecule type" value="Genomic_DNA"/>
</dbReference>
<comment type="caution">
    <text evidence="2">The sequence shown here is derived from an EMBL/GenBank/DDBJ whole genome shotgun (WGS) entry which is preliminary data.</text>
</comment>
<dbReference type="RefSeq" id="WP_121456886.1">
    <property type="nucleotide sequence ID" value="NZ_RBXP01000005.1"/>
</dbReference>
<dbReference type="PANTHER" id="PTHR14939">
    <property type="entry name" value="F-BOX ONLY PROTEIN 22"/>
    <property type="match status" value="1"/>
</dbReference>
<name>A0A495WKW1_9RHOO</name>
<keyword evidence="3" id="KW-1185">Reference proteome</keyword>
<dbReference type="Proteomes" id="UP000270626">
    <property type="component" value="Unassembled WGS sequence"/>
</dbReference>
<dbReference type="AlphaFoldDB" id="A0A495WKW1"/>
<feature type="domain" description="FIST C-domain" evidence="1">
    <location>
        <begin position="187"/>
        <end position="317"/>
    </location>
</feature>
<accession>A0A495WKW1</accession>
<dbReference type="PANTHER" id="PTHR14939:SF5">
    <property type="entry name" value="F-BOX ONLY PROTEIN 22"/>
    <property type="match status" value="1"/>
</dbReference>
<dbReference type="GO" id="GO:0000209">
    <property type="term" value="P:protein polyubiquitination"/>
    <property type="evidence" value="ECO:0007669"/>
    <property type="project" value="TreeGrafter"/>
</dbReference>
<dbReference type="GO" id="GO:0032436">
    <property type="term" value="P:positive regulation of proteasomal ubiquitin-dependent protein catabolic process"/>
    <property type="evidence" value="ECO:0007669"/>
    <property type="project" value="TreeGrafter"/>
</dbReference>
<evidence type="ECO:0000313" key="3">
    <source>
        <dbReference type="Proteomes" id="UP000270626"/>
    </source>
</evidence>
<protein>
    <submittedName>
        <fullName evidence="2">FIST-like protein</fullName>
    </submittedName>
</protein>
<evidence type="ECO:0000259" key="1">
    <source>
        <dbReference type="SMART" id="SM01204"/>
    </source>
</evidence>
<organism evidence="2 3">
    <name type="scientific">Azonexus fungiphilus</name>
    <dbReference type="NCBI Taxonomy" id="146940"/>
    <lineage>
        <taxon>Bacteria</taxon>
        <taxon>Pseudomonadati</taxon>
        <taxon>Pseudomonadota</taxon>
        <taxon>Betaproteobacteria</taxon>
        <taxon>Rhodocyclales</taxon>
        <taxon>Azonexaceae</taxon>
        <taxon>Azonexus</taxon>
    </lineage>
</organism>
<reference evidence="2 3" key="1">
    <citation type="submission" date="2018-10" db="EMBL/GenBank/DDBJ databases">
        <title>Genomic Encyclopedia of Type Strains, Phase IV (KMG-IV): sequencing the most valuable type-strain genomes for metagenomic binning, comparative biology and taxonomic classification.</title>
        <authorList>
            <person name="Goeker M."/>
        </authorList>
    </citation>
    <scope>NUCLEOTIDE SEQUENCE [LARGE SCALE GENOMIC DNA]</scope>
    <source>
        <strain evidence="2 3">DSM 23841</strain>
    </source>
</reference>
<dbReference type="OrthoDB" id="9770435at2"/>
<gene>
    <name evidence="2" type="ORF">DFR40_0471</name>
</gene>
<evidence type="ECO:0000313" key="2">
    <source>
        <dbReference type="EMBL" id="RKT61907.1"/>
    </source>
</evidence>
<dbReference type="InterPro" id="IPR019494">
    <property type="entry name" value="FIST_C"/>
</dbReference>
<proteinExistence type="predicted"/>